<accession>A0AAI8GBV5</accession>
<dbReference type="Pfam" id="PF00175">
    <property type="entry name" value="NAD_binding_1"/>
    <property type="match status" value="1"/>
</dbReference>
<dbReference type="Proteomes" id="UP000304840">
    <property type="component" value="Chromosome"/>
</dbReference>
<dbReference type="InterPro" id="IPR029039">
    <property type="entry name" value="Flavoprotein-like_sf"/>
</dbReference>
<dbReference type="SUPFAM" id="SSF52218">
    <property type="entry name" value="Flavoproteins"/>
    <property type="match status" value="1"/>
</dbReference>
<dbReference type="GO" id="GO:0050660">
    <property type="term" value="F:flavin adenine dinucleotide binding"/>
    <property type="evidence" value="ECO:0007669"/>
    <property type="project" value="TreeGrafter"/>
</dbReference>
<dbReference type="SUPFAM" id="SSF63380">
    <property type="entry name" value="Riboflavin synthase domain-like"/>
    <property type="match status" value="1"/>
</dbReference>
<evidence type="ECO:0000259" key="3">
    <source>
        <dbReference type="PROSITE" id="PS50902"/>
    </source>
</evidence>
<evidence type="ECO:0000313" key="4">
    <source>
        <dbReference type="EMBL" id="AMO21204.1"/>
    </source>
</evidence>
<reference evidence="5" key="1">
    <citation type="submission" date="2016-03" db="EMBL/GenBank/DDBJ databases">
        <title>Flavobacterium columnare strain B185, complete genome.</title>
        <authorList>
            <person name="Sundberg L.-R."/>
            <person name="Papponen P."/>
            <person name="Laanto E."/>
        </authorList>
    </citation>
    <scope>NUCLEOTIDE SEQUENCE [LARGE SCALE GENOMIC DNA]</scope>
    <source>
        <strain evidence="5">B185</strain>
    </source>
</reference>
<dbReference type="PANTHER" id="PTHR19384">
    <property type="entry name" value="NITRIC OXIDE SYNTHASE-RELATED"/>
    <property type="match status" value="1"/>
</dbReference>
<dbReference type="InterPro" id="IPR005625">
    <property type="entry name" value="PepSY-ass_TM"/>
</dbReference>
<proteinExistence type="predicted"/>
<dbReference type="InterPro" id="IPR017938">
    <property type="entry name" value="Riboflavin_synthase-like_b-brl"/>
</dbReference>
<feature type="transmembrane region" description="Helical" evidence="2">
    <location>
        <begin position="172"/>
        <end position="198"/>
    </location>
</feature>
<dbReference type="AlphaFoldDB" id="A0AAI8GBV5"/>
<evidence type="ECO:0000256" key="1">
    <source>
        <dbReference type="ARBA" id="ARBA00022630"/>
    </source>
</evidence>
<gene>
    <name evidence="4" type="ORF">UN65_13440</name>
</gene>
<dbReference type="EMBL" id="CP010992">
    <property type="protein sequence ID" value="AMO21204.1"/>
    <property type="molecule type" value="Genomic_DNA"/>
</dbReference>
<evidence type="ECO:0000313" key="5">
    <source>
        <dbReference type="Proteomes" id="UP000304840"/>
    </source>
</evidence>
<dbReference type="Pfam" id="PF03929">
    <property type="entry name" value="PepSY_TM"/>
    <property type="match status" value="1"/>
</dbReference>
<dbReference type="Gene3D" id="3.40.50.360">
    <property type="match status" value="1"/>
</dbReference>
<reference evidence="4 5" key="2">
    <citation type="submission" date="2019-05" db="EMBL/GenBank/DDBJ databases">
        <authorList>
            <person name="Ravantti J.J."/>
        </authorList>
    </citation>
    <scope>NUCLEOTIDE SEQUENCE [LARGE SCALE GENOMIC DNA]</scope>
    <source>
        <strain evidence="4 5">B185</strain>
    </source>
</reference>
<organism evidence="4 5">
    <name type="scientific">Flavobacterium columnare</name>
    <dbReference type="NCBI Taxonomy" id="996"/>
    <lineage>
        <taxon>Bacteria</taxon>
        <taxon>Pseudomonadati</taxon>
        <taxon>Bacteroidota</taxon>
        <taxon>Flavobacteriia</taxon>
        <taxon>Flavobacteriales</taxon>
        <taxon>Flavobacteriaceae</taxon>
        <taxon>Flavobacterium</taxon>
    </lineage>
</organism>
<dbReference type="GO" id="GO:0010181">
    <property type="term" value="F:FMN binding"/>
    <property type="evidence" value="ECO:0007669"/>
    <property type="project" value="InterPro"/>
</dbReference>
<dbReference type="InterPro" id="IPR008254">
    <property type="entry name" value="Flavodoxin/NO_synth"/>
</dbReference>
<sequence length="731" mass="82829">MTLSIWRLAHFALALIASLFLVLASVTGGILAIDTINQEIPSYKVDNFKEIKLAKVLTPLKKEFIEVTELTVSPSQYVIIKGLDTDANEVEAIINPNTGKIIGTPKKHTQWIKWVTSLHRSLFLHKTGRIILGINAFLLAVITSTGIALLLKRQNGFVGLIKKIKKDHWSSYLHVLLSRWMAIPILIMALTGAFLTLYNFKILEKDSLLNHKEIVSQKPLSQKKIEDFPIFKKALLSDVQKLEFPFADEVEEHFTLNLKDRVILINQWNGEILNEVPISKWVRLENLSLDLHTGRGSILWSSVLLLSVFSILVFIVSGFLISYKRLRHRQTNSYTLEEGELILLVGSENGSTMKFANAIHNQFLQQGIKSFVGSMNQYQTAPNAHTILFLTSTYGDGNAPANASRFEGLIQKYKQLHTIQTAVVGFGSSQYPDFCGYAKQVETLLKKQSWNQKIIDLHTIDDQSMNDWLHWISNWNKTTTIQLSNLETTYLDKNKKKTLFKVISKSQVEGNCSNFILVLEPQKTIKVSSGDLLAIELGHSQKERLYSIGKLGDTIQLMIKLHPRGLGSNYLYQLEEGQTLKGTIVKNVKFNRPKNKKVVMIANGTGIAPFLGMIAEATSKQSLYLYAGFRAKSSFVQKIEAQIKVFKKEGRLQDFKLALSREGNQSYVTDLVNRDLDFIFQILEEEGVLMICGSLAMQKDIETLLENYALRNDTKKIDFYKSKEQILIDCY</sequence>
<evidence type="ECO:0000256" key="2">
    <source>
        <dbReference type="SAM" id="Phobius"/>
    </source>
</evidence>
<feature type="transmembrane region" description="Helical" evidence="2">
    <location>
        <begin position="298"/>
        <end position="321"/>
    </location>
</feature>
<dbReference type="GO" id="GO:0005829">
    <property type="term" value="C:cytosol"/>
    <property type="evidence" value="ECO:0007669"/>
    <property type="project" value="TreeGrafter"/>
</dbReference>
<dbReference type="GO" id="GO:0016491">
    <property type="term" value="F:oxidoreductase activity"/>
    <property type="evidence" value="ECO:0007669"/>
    <property type="project" value="InterPro"/>
</dbReference>
<dbReference type="Gene3D" id="2.40.30.10">
    <property type="entry name" value="Translation factors"/>
    <property type="match status" value="1"/>
</dbReference>
<dbReference type="RefSeq" id="WP_138425756.1">
    <property type="nucleotide sequence ID" value="NZ_CP010992.1"/>
</dbReference>
<protein>
    <submittedName>
        <fullName evidence="4">FAD-binding oxidoreductase</fullName>
    </submittedName>
</protein>
<dbReference type="PROSITE" id="PS50902">
    <property type="entry name" value="FLAVODOXIN_LIKE"/>
    <property type="match status" value="1"/>
</dbReference>
<name>A0AAI8GBV5_9FLAO</name>
<dbReference type="Gene3D" id="3.40.50.80">
    <property type="entry name" value="Nucleotide-binding domain of ferredoxin-NADP reductase (FNR) module"/>
    <property type="match status" value="1"/>
</dbReference>
<dbReference type="SUPFAM" id="SSF52343">
    <property type="entry name" value="Ferredoxin reductase-like, C-terminal NADP-linked domain"/>
    <property type="match status" value="1"/>
</dbReference>
<keyword evidence="2" id="KW-1133">Transmembrane helix</keyword>
<feature type="domain" description="Flavodoxin-like" evidence="3">
    <location>
        <begin position="341"/>
        <end position="480"/>
    </location>
</feature>
<dbReference type="InterPro" id="IPR001433">
    <property type="entry name" value="OxRdtase_FAD/NAD-bd"/>
</dbReference>
<keyword evidence="2" id="KW-0812">Transmembrane</keyword>
<feature type="transmembrane region" description="Helical" evidence="2">
    <location>
        <begin position="130"/>
        <end position="151"/>
    </location>
</feature>
<dbReference type="InterPro" id="IPR039261">
    <property type="entry name" value="FNR_nucleotide-bd"/>
</dbReference>
<keyword evidence="1" id="KW-0285">Flavoprotein</keyword>
<keyword evidence="2" id="KW-0472">Membrane</keyword>
<dbReference type="Pfam" id="PF00258">
    <property type="entry name" value="Flavodoxin_1"/>
    <property type="match status" value="1"/>
</dbReference>